<dbReference type="Proteomes" id="UP000318380">
    <property type="component" value="Unassembled WGS sequence"/>
</dbReference>
<dbReference type="RefSeq" id="WP_145806076.1">
    <property type="nucleotide sequence ID" value="NZ_VIVK01000001.1"/>
</dbReference>
<dbReference type="Gene3D" id="1.10.287.1060">
    <property type="entry name" value="ESAT-6-like"/>
    <property type="match status" value="1"/>
</dbReference>
<comment type="caution">
    <text evidence="1">The sequence shown here is derived from an EMBL/GenBank/DDBJ whole genome shotgun (WGS) entry which is preliminary data.</text>
</comment>
<keyword evidence="2" id="KW-1185">Reference proteome</keyword>
<proteinExistence type="predicted"/>
<dbReference type="AlphaFoldDB" id="A0A561BRD8"/>
<evidence type="ECO:0000313" key="2">
    <source>
        <dbReference type="Proteomes" id="UP000318380"/>
    </source>
</evidence>
<accession>A0A561BRD8</accession>
<gene>
    <name evidence="1" type="ORF">FB561_2435</name>
</gene>
<dbReference type="InterPro" id="IPR036689">
    <property type="entry name" value="ESAT-6-like_sf"/>
</dbReference>
<reference evidence="1 2" key="1">
    <citation type="submission" date="2019-06" db="EMBL/GenBank/DDBJ databases">
        <title>Sequencing the genomes of 1000 actinobacteria strains.</title>
        <authorList>
            <person name="Klenk H.-P."/>
        </authorList>
    </citation>
    <scope>NUCLEOTIDE SEQUENCE [LARGE SCALE GENOMIC DNA]</scope>
    <source>
        <strain evidence="1 2">DSM 24683</strain>
    </source>
</reference>
<dbReference type="EMBL" id="VIVK01000001">
    <property type="protein sequence ID" value="TWD81323.1"/>
    <property type="molecule type" value="Genomic_DNA"/>
</dbReference>
<sequence length="103" mass="10784">MSDFIQGFTESMAHQANVTSAYGQDLNSNAGRTAATVMDLNASWRGPGYTAAASVGDGWQSGVRPHHARVDNRSAGVNQISGQYDHQIGSEVQVMSGLGSLTA</sequence>
<evidence type="ECO:0000313" key="1">
    <source>
        <dbReference type="EMBL" id="TWD81323.1"/>
    </source>
</evidence>
<protein>
    <submittedName>
        <fullName evidence="1">Uncharacterized protein</fullName>
    </submittedName>
</protein>
<dbReference type="SUPFAM" id="SSF140453">
    <property type="entry name" value="EsxAB dimer-like"/>
    <property type="match status" value="1"/>
</dbReference>
<organism evidence="1 2">
    <name type="scientific">Kribbella amoyensis</name>
    <dbReference type="NCBI Taxonomy" id="996641"/>
    <lineage>
        <taxon>Bacteria</taxon>
        <taxon>Bacillati</taxon>
        <taxon>Actinomycetota</taxon>
        <taxon>Actinomycetes</taxon>
        <taxon>Propionibacteriales</taxon>
        <taxon>Kribbellaceae</taxon>
        <taxon>Kribbella</taxon>
    </lineage>
</organism>
<name>A0A561BRD8_9ACTN</name>